<keyword evidence="3 6" id="KW-0812">Transmembrane</keyword>
<comment type="caution">
    <text evidence="8">The sequence shown here is derived from an EMBL/GenBank/DDBJ whole genome shotgun (WGS) entry which is preliminary data.</text>
</comment>
<dbReference type="OrthoDB" id="9787026at2"/>
<evidence type="ECO:0000256" key="6">
    <source>
        <dbReference type="SAM" id="Phobius"/>
    </source>
</evidence>
<proteinExistence type="predicted"/>
<evidence type="ECO:0000256" key="2">
    <source>
        <dbReference type="ARBA" id="ARBA00022448"/>
    </source>
</evidence>
<evidence type="ECO:0000259" key="7">
    <source>
        <dbReference type="PROSITE" id="PS50850"/>
    </source>
</evidence>
<dbReference type="SUPFAM" id="SSF103473">
    <property type="entry name" value="MFS general substrate transporter"/>
    <property type="match status" value="1"/>
</dbReference>
<dbReference type="STRING" id="146020.RMCB_1506"/>
<keyword evidence="4 6" id="KW-1133">Transmembrane helix</keyword>
<evidence type="ECO:0000313" key="8">
    <source>
        <dbReference type="EMBL" id="GAS87410.1"/>
    </source>
</evidence>
<feature type="transmembrane region" description="Helical" evidence="6">
    <location>
        <begin position="309"/>
        <end position="334"/>
    </location>
</feature>
<evidence type="ECO:0000256" key="5">
    <source>
        <dbReference type="ARBA" id="ARBA00023136"/>
    </source>
</evidence>
<feature type="transmembrane region" description="Helical" evidence="6">
    <location>
        <begin position="426"/>
        <end position="447"/>
    </location>
</feature>
<evidence type="ECO:0000313" key="9">
    <source>
        <dbReference type="Proteomes" id="UP000069620"/>
    </source>
</evidence>
<reference evidence="9" key="1">
    <citation type="journal article" date="2016" name="Genome Announc.">
        <title>Draft Genome Sequences of Five Rapidly Growing Mycobacterium Species, M. thermoresistibile, M. fortuitum subsp. acetamidolyticum, M. canariasense, M. brisbanense, and M. novocastrense.</title>
        <authorList>
            <person name="Katahira K."/>
            <person name="Ogura Y."/>
            <person name="Gotoh Y."/>
            <person name="Hayashi T."/>
        </authorList>
    </citation>
    <scope>NUCLEOTIDE SEQUENCE [LARGE SCALE GENOMIC DNA]</scope>
    <source>
        <strain evidence="9">JCM15654</strain>
    </source>
</reference>
<keyword evidence="5 6" id="KW-0472">Membrane</keyword>
<dbReference type="Gene3D" id="1.20.1250.20">
    <property type="entry name" value="MFS general substrate transporter like domains"/>
    <property type="match status" value="1"/>
</dbReference>
<accession>A0A117I4S2</accession>
<dbReference type="PANTHER" id="PTHR23511">
    <property type="entry name" value="SYNAPTIC VESICLE GLYCOPROTEIN 2"/>
    <property type="match status" value="1"/>
</dbReference>
<protein>
    <submittedName>
        <fullName evidence="8">Major facilitator superfamily transporter</fullName>
    </submittedName>
</protein>
<dbReference type="Proteomes" id="UP000069620">
    <property type="component" value="Unassembled WGS sequence"/>
</dbReference>
<comment type="subcellular location">
    <subcellularLocation>
        <location evidence="1">Cell membrane</location>
        <topology evidence="1">Multi-pass membrane protein</topology>
    </subcellularLocation>
</comment>
<dbReference type="Pfam" id="PF00083">
    <property type="entry name" value="Sugar_tr"/>
    <property type="match status" value="1"/>
</dbReference>
<evidence type="ECO:0000256" key="3">
    <source>
        <dbReference type="ARBA" id="ARBA00022692"/>
    </source>
</evidence>
<evidence type="ECO:0000256" key="4">
    <source>
        <dbReference type="ARBA" id="ARBA00022989"/>
    </source>
</evidence>
<feature type="transmembrane region" description="Helical" evidence="6">
    <location>
        <begin position="32"/>
        <end position="55"/>
    </location>
</feature>
<feature type="transmembrane region" description="Helical" evidence="6">
    <location>
        <begin position="189"/>
        <end position="206"/>
    </location>
</feature>
<dbReference type="InterPro" id="IPR005828">
    <property type="entry name" value="MFS_sugar_transport-like"/>
</dbReference>
<dbReference type="RefSeq" id="WP_062828346.1">
    <property type="nucleotide sequence ID" value="NZ_BCSX01000018.1"/>
</dbReference>
<feature type="transmembrane region" description="Helical" evidence="6">
    <location>
        <begin position="366"/>
        <end position="387"/>
    </location>
</feature>
<sequence>MTPTAQPDRDSEQRQIGRLLDNLPVGPVHRRAVMAIGLGLFFEVYEIFLSSTIAATLKTHYGLGGTALQLLLASSFLGMFVGAIAFGQIADRIGRRRAFLLTLVWFSVWSVIAAFAPNAWLLVAARFMAGIGVGAEYPIADSYLADVLPKAHRGRMAAWAYTCSFLAVPALGFLSLWLAGRSLFGVDGWRILLVIGAIGAVFIIVLRRSLPESPRWLAGAGRMDEARVALRTFAGGTDPAPQIPADRDEADEVVTVAPAPAASALSRLRQSPYRQRLIMLGVFHLFQPFGYYGFGTLAVLVLVSRGYNITSSLLFTAVSFIGYPLGSLISIPLLKRFERKYLIMVTVVVMAVCGVLFATATVHVLIVVYGLLITASSNVFSNIYHVYQAEIFPSDVRATAVGWTYSVSRLSSAALPFILVPVLDHYGATAMFAVVLVALAATIAVIAPIGPRTTGKSLDDINPT</sequence>
<dbReference type="GO" id="GO:0022857">
    <property type="term" value="F:transmembrane transporter activity"/>
    <property type="evidence" value="ECO:0007669"/>
    <property type="project" value="InterPro"/>
</dbReference>
<feature type="transmembrane region" description="Helical" evidence="6">
    <location>
        <begin position="399"/>
        <end position="420"/>
    </location>
</feature>
<organism evidence="8 9">
    <name type="scientific">Mycolicibacterium brisbanense</name>
    <dbReference type="NCBI Taxonomy" id="146020"/>
    <lineage>
        <taxon>Bacteria</taxon>
        <taxon>Bacillati</taxon>
        <taxon>Actinomycetota</taxon>
        <taxon>Actinomycetes</taxon>
        <taxon>Mycobacteriales</taxon>
        <taxon>Mycobacteriaceae</taxon>
        <taxon>Mycolicibacterium</taxon>
    </lineage>
</organism>
<feature type="transmembrane region" description="Helical" evidence="6">
    <location>
        <begin position="341"/>
        <end position="360"/>
    </location>
</feature>
<keyword evidence="2" id="KW-0813">Transport</keyword>
<gene>
    <name evidence="8" type="ORF">RMCB_1506</name>
</gene>
<keyword evidence="9" id="KW-1185">Reference proteome</keyword>
<dbReference type="PROSITE" id="PS50850">
    <property type="entry name" value="MFS"/>
    <property type="match status" value="1"/>
</dbReference>
<name>A0A117I4S2_9MYCO</name>
<dbReference type="AlphaFoldDB" id="A0A117I4S2"/>
<reference evidence="9" key="2">
    <citation type="submission" date="2016-02" db="EMBL/GenBank/DDBJ databases">
        <title>Draft genome sequence of five rapidly growing Mycobacterium species.</title>
        <authorList>
            <person name="Katahira K."/>
            <person name="Gotou Y."/>
            <person name="Iida K."/>
            <person name="Ogura Y."/>
            <person name="Hayashi T."/>
        </authorList>
    </citation>
    <scope>NUCLEOTIDE SEQUENCE [LARGE SCALE GENOMIC DNA]</scope>
    <source>
        <strain evidence="9">JCM15654</strain>
    </source>
</reference>
<feature type="transmembrane region" description="Helical" evidence="6">
    <location>
        <begin position="98"/>
        <end position="117"/>
    </location>
</feature>
<dbReference type="EMBL" id="BCSX01000018">
    <property type="protein sequence ID" value="GAS87410.1"/>
    <property type="molecule type" value="Genomic_DNA"/>
</dbReference>
<dbReference type="CDD" id="cd17316">
    <property type="entry name" value="MFS_SV2_like"/>
    <property type="match status" value="1"/>
</dbReference>
<feature type="transmembrane region" description="Helical" evidence="6">
    <location>
        <begin position="156"/>
        <end position="177"/>
    </location>
</feature>
<dbReference type="PANTHER" id="PTHR23511:SF34">
    <property type="entry name" value="SYNAPTIC VESICLE GLYCOPROTEIN 2"/>
    <property type="match status" value="1"/>
</dbReference>
<feature type="domain" description="Major facilitator superfamily (MFS) profile" evidence="7">
    <location>
        <begin position="32"/>
        <end position="454"/>
    </location>
</feature>
<dbReference type="GO" id="GO:0005886">
    <property type="term" value="C:plasma membrane"/>
    <property type="evidence" value="ECO:0007669"/>
    <property type="project" value="UniProtKB-SubCell"/>
</dbReference>
<dbReference type="InterPro" id="IPR036259">
    <property type="entry name" value="MFS_trans_sf"/>
</dbReference>
<dbReference type="InterPro" id="IPR020846">
    <property type="entry name" value="MFS_dom"/>
</dbReference>
<feature type="transmembrane region" description="Helical" evidence="6">
    <location>
        <begin position="67"/>
        <end position="86"/>
    </location>
</feature>
<feature type="transmembrane region" description="Helical" evidence="6">
    <location>
        <begin position="277"/>
        <end position="303"/>
    </location>
</feature>
<evidence type="ECO:0000256" key="1">
    <source>
        <dbReference type="ARBA" id="ARBA00004651"/>
    </source>
</evidence>